<evidence type="ECO:0000313" key="2">
    <source>
        <dbReference type="Proteomes" id="UP001150603"/>
    </source>
</evidence>
<proteinExistence type="predicted"/>
<reference evidence="1" key="1">
    <citation type="submission" date="2022-07" db="EMBL/GenBank/DDBJ databases">
        <title>Phylogenomic reconstructions and comparative analyses of Kickxellomycotina fungi.</title>
        <authorList>
            <person name="Reynolds N.K."/>
            <person name="Stajich J.E."/>
            <person name="Barry K."/>
            <person name="Grigoriev I.V."/>
            <person name="Crous P."/>
            <person name="Smith M.E."/>
        </authorList>
    </citation>
    <scope>NUCLEOTIDE SEQUENCE</scope>
    <source>
        <strain evidence="1">NRRL 5244</strain>
    </source>
</reference>
<dbReference type="EMBL" id="JANBPW010005884">
    <property type="protein sequence ID" value="KAJ1931677.1"/>
    <property type="molecule type" value="Genomic_DNA"/>
</dbReference>
<feature type="non-terminal residue" evidence="1">
    <location>
        <position position="266"/>
    </location>
</feature>
<protein>
    <submittedName>
        <fullName evidence="1">Uncharacterized protein</fullName>
    </submittedName>
</protein>
<keyword evidence="2" id="KW-1185">Reference proteome</keyword>
<name>A0ACC1IZC6_9FUNG</name>
<accession>A0ACC1IZC6</accession>
<gene>
    <name evidence="1" type="ORF">FBU59_006632</name>
</gene>
<evidence type="ECO:0000313" key="1">
    <source>
        <dbReference type="EMBL" id="KAJ1931677.1"/>
    </source>
</evidence>
<comment type="caution">
    <text evidence="1">The sequence shown here is derived from an EMBL/GenBank/DDBJ whole genome shotgun (WGS) entry which is preliminary data.</text>
</comment>
<dbReference type="Proteomes" id="UP001150603">
    <property type="component" value="Unassembled WGS sequence"/>
</dbReference>
<organism evidence="1 2">
    <name type="scientific">Linderina macrospora</name>
    <dbReference type="NCBI Taxonomy" id="4868"/>
    <lineage>
        <taxon>Eukaryota</taxon>
        <taxon>Fungi</taxon>
        <taxon>Fungi incertae sedis</taxon>
        <taxon>Zoopagomycota</taxon>
        <taxon>Kickxellomycotina</taxon>
        <taxon>Kickxellomycetes</taxon>
        <taxon>Kickxellales</taxon>
        <taxon>Kickxellaceae</taxon>
        <taxon>Linderina</taxon>
    </lineage>
</organism>
<sequence>MDGDYESNVKYISDWHVALAKSSPRDVLRHSSRGAFNIDQAFNNQSVTTPLGTGSTCYAPYMVESAAQRTVSSIAKYEENSDDDWDNAFENLDDLQFKRRPKIPPYIADSTHANPIPPAEIVRRHALSFTSDMQADDEAASAAAATAAAVAVVAGGSAAPPHAERSVTHPRMGNGQQASGNGHVPLRAHTSPPSPNMRKRRTQTRSQDTIEVPGTPDEEDEEQVPLEDGFAGSSAGLGDASSLYNHSAVIARRNSMSTNHRAAKRP</sequence>